<proteinExistence type="predicted"/>
<dbReference type="WBParaSite" id="TMUE_1000002929.1">
    <property type="protein sequence ID" value="TMUE_1000002929.1"/>
    <property type="gene ID" value="WBGene00293595"/>
</dbReference>
<sequence>MWRAVAHTEWSSAIIETNRVLCLPNVDLRSPSSAYRLAQPFTEWILLNTDTQTRAKRRCSSDRLGECLLVAPFLLFDRIAAAKSERR</sequence>
<organism evidence="1 2">
    <name type="scientific">Trichuris muris</name>
    <name type="common">Mouse whipworm</name>
    <dbReference type="NCBI Taxonomy" id="70415"/>
    <lineage>
        <taxon>Eukaryota</taxon>
        <taxon>Metazoa</taxon>
        <taxon>Ecdysozoa</taxon>
        <taxon>Nematoda</taxon>
        <taxon>Enoplea</taxon>
        <taxon>Dorylaimia</taxon>
        <taxon>Trichinellida</taxon>
        <taxon>Trichuridae</taxon>
        <taxon>Trichuris</taxon>
    </lineage>
</organism>
<keyword evidence="1" id="KW-1185">Reference proteome</keyword>
<protein>
    <submittedName>
        <fullName evidence="2">Uncharacterized protein</fullName>
    </submittedName>
</protein>
<accession>A0A5S6Q6V4</accession>
<reference evidence="2" key="1">
    <citation type="submission" date="2019-12" db="UniProtKB">
        <authorList>
            <consortium name="WormBaseParasite"/>
        </authorList>
    </citation>
    <scope>IDENTIFICATION</scope>
</reference>
<evidence type="ECO:0000313" key="2">
    <source>
        <dbReference type="WBParaSite" id="TMUE_1000002929.1"/>
    </source>
</evidence>
<dbReference type="AlphaFoldDB" id="A0A5S6Q6V4"/>
<dbReference type="Proteomes" id="UP000046395">
    <property type="component" value="Unassembled WGS sequence"/>
</dbReference>
<evidence type="ECO:0000313" key="1">
    <source>
        <dbReference type="Proteomes" id="UP000046395"/>
    </source>
</evidence>
<name>A0A5S6Q6V4_TRIMR</name>